<accession>A0A6G1IDV5</accession>
<reference evidence="1" key="1">
    <citation type="journal article" date="2020" name="Stud. Mycol.">
        <title>101 Dothideomycetes genomes: a test case for predicting lifestyles and emergence of pathogens.</title>
        <authorList>
            <person name="Haridas S."/>
            <person name="Albert R."/>
            <person name="Binder M."/>
            <person name="Bloem J."/>
            <person name="Labutti K."/>
            <person name="Salamov A."/>
            <person name="Andreopoulos B."/>
            <person name="Baker S."/>
            <person name="Barry K."/>
            <person name="Bills G."/>
            <person name="Bluhm B."/>
            <person name="Cannon C."/>
            <person name="Castanera R."/>
            <person name="Culley D."/>
            <person name="Daum C."/>
            <person name="Ezra D."/>
            <person name="Gonzalez J."/>
            <person name="Henrissat B."/>
            <person name="Kuo A."/>
            <person name="Liang C."/>
            <person name="Lipzen A."/>
            <person name="Lutzoni F."/>
            <person name="Magnuson J."/>
            <person name="Mondo S."/>
            <person name="Nolan M."/>
            <person name="Ohm R."/>
            <person name="Pangilinan J."/>
            <person name="Park H.-J."/>
            <person name="Ramirez L."/>
            <person name="Alfaro M."/>
            <person name="Sun H."/>
            <person name="Tritt A."/>
            <person name="Yoshinaga Y."/>
            <person name="Zwiers L.-H."/>
            <person name="Turgeon B."/>
            <person name="Goodwin S."/>
            <person name="Spatafora J."/>
            <person name="Crous P."/>
            <person name="Grigoriev I."/>
        </authorList>
    </citation>
    <scope>NUCLEOTIDE SEQUENCE</scope>
    <source>
        <strain evidence="1">CBS 122367</strain>
    </source>
</reference>
<organism evidence="1 2">
    <name type="scientific">Lentithecium fluviatile CBS 122367</name>
    <dbReference type="NCBI Taxonomy" id="1168545"/>
    <lineage>
        <taxon>Eukaryota</taxon>
        <taxon>Fungi</taxon>
        <taxon>Dikarya</taxon>
        <taxon>Ascomycota</taxon>
        <taxon>Pezizomycotina</taxon>
        <taxon>Dothideomycetes</taxon>
        <taxon>Pleosporomycetidae</taxon>
        <taxon>Pleosporales</taxon>
        <taxon>Massarineae</taxon>
        <taxon>Lentitheciaceae</taxon>
        <taxon>Lentithecium</taxon>
    </lineage>
</organism>
<dbReference type="EMBL" id="MU005635">
    <property type="protein sequence ID" value="KAF2676417.1"/>
    <property type="molecule type" value="Genomic_DNA"/>
</dbReference>
<evidence type="ECO:0000313" key="1">
    <source>
        <dbReference type="EMBL" id="KAF2676417.1"/>
    </source>
</evidence>
<evidence type="ECO:0008006" key="3">
    <source>
        <dbReference type="Google" id="ProtNLM"/>
    </source>
</evidence>
<sequence>MPRFSIDTPTPRIIYVLLLSHAAISQLTGTVSIWEFEEWGSQRKCARECFQCFNAGAYDCIAAILDWDDRPAYNNCYCRADLQLTASSYLSSCVSKACSNNADLSSAMSIHSTYWDDYERRAESNNRGAYRYRYDDEHCGGKNNSDNKRCFSVQ</sequence>
<gene>
    <name evidence="1" type="ORF">K458DRAFT_396991</name>
</gene>
<proteinExistence type="predicted"/>
<keyword evidence="2" id="KW-1185">Reference proteome</keyword>
<protein>
    <recommendedName>
        <fullName evidence="3">Extracellular membrane protein CFEM domain-containing protein</fullName>
    </recommendedName>
</protein>
<name>A0A6G1IDV5_9PLEO</name>
<evidence type="ECO:0000313" key="2">
    <source>
        <dbReference type="Proteomes" id="UP000799291"/>
    </source>
</evidence>
<dbReference type="OrthoDB" id="5421290at2759"/>
<dbReference type="AlphaFoldDB" id="A0A6G1IDV5"/>
<dbReference type="Proteomes" id="UP000799291">
    <property type="component" value="Unassembled WGS sequence"/>
</dbReference>